<keyword evidence="1" id="KW-0408">Iron</keyword>
<dbReference type="Pfam" id="PF04412">
    <property type="entry name" value="AcnX"/>
    <property type="match status" value="1"/>
</dbReference>
<reference evidence="4 5" key="1">
    <citation type="submission" date="2015-07" db="EMBL/GenBank/DDBJ databases">
        <title>Genome sequence of Ornatilinea apprima DSM 23815.</title>
        <authorList>
            <person name="Hemp J."/>
            <person name="Ward L.M."/>
            <person name="Pace L.A."/>
            <person name="Fischer W.W."/>
        </authorList>
    </citation>
    <scope>NUCLEOTIDE SEQUENCE [LARGE SCALE GENOMIC DNA]</scope>
    <source>
        <strain evidence="4 5">P3M-1</strain>
    </source>
</reference>
<dbReference type="RefSeq" id="WP_075061031.1">
    <property type="nucleotide sequence ID" value="NZ_LGCL01000002.1"/>
</dbReference>
<dbReference type="PATRIC" id="fig|1134406.4.peg.3541"/>
<accession>A0A0P6XMK7</accession>
<dbReference type="STRING" id="1134406.ADN00_00715"/>
<evidence type="ECO:0000313" key="4">
    <source>
        <dbReference type="EMBL" id="KPL81083.1"/>
    </source>
</evidence>
<dbReference type="Proteomes" id="UP000050417">
    <property type="component" value="Unassembled WGS sequence"/>
</dbReference>
<dbReference type="PANTHER" id="PTHR36577">
    <property type="entry name" value="DUF521 DOMAIN PROTEIN (AFU_ORTHOLOGUE AFUA_6G00490)"/>
    <property type="match status" value="1"/>
</dbReference>
<dbReference type="PANTHER" id="PTHR36577:SF3">
    <property type="entry name" value="DUF521 DOMAIN PROTEIN (AFU_ORTHOLOGUE AFUA_6G00490)"/>
    <property type="match status" value="1"/>
</dbReference>
<organism evidence="4 5">
    <name type="scientific">Ornatilinea apprima</name>
    <dbReference type="NCBI Taxonomy" id="1134406"/>
    <lineage>
        <taxon>Bacteria</taxon>
        <taxon>Bacillati</taxon>
        <taxon>Chloroflexota</taxon>
        <taxon>Anaerolineae</taxon>
        <taxon>Anaerolineales</taxon>
        <taxon>Anaerolineaceae</taxon>
        <taxon>Ornatilinea</taxon>
    </lineage>
</organism>
<evidence type="ECO:0000313" key="5">
    <source>
        <dbReference type="Proteomes" id="UP000050417"/>
    </source>
</evidence>
<protein>
    <recommendedName>
        <fullName evidence="3">Phosphomevalonate dehydratase large subunit-like domain-containing protein</fullName>
    </recommendedName>
</protein>
<dbReference type="InterPro" id="IPR007506">
    <property type="entry name" value="PMDh-L-like_dom"/>
</dbReference>
<sequence length="431" mass="47634">MILTPEDQAILDGKQGEVLQKVMKSVVVYGETFGADHLVPITGSPHMVTSFGANTIQPYFDMLDELIGAGLQSKEPFTVDPRPMEYDRLNPGLVEKLAFNLIFGKQAAYEQQLKKLGLKDENSFTCTCYLPEVGNTPAKGDFLAWSESSAVVFANSVLGARTNRNSGGIDLMCDIIGKAPYFGLLTDEGRQATWLVEVKTSSKPNAQLLGSAIGMKVMEDVPYIVGMDGFLGTGLNPATEAYLKDMGAATASNGAVGLYHVENITPEAVESGRTLLKPGYQTYVIDDHELARVYQAYPLLWKNANTQPDYIFVGCPHLARHQLESWIEQLENQLRHHKANRLKIPVYLFTAPDIQKAFISEKPDTYQTLLSQQIHITSICPLMYMNNPLCGRKPIVTNSNKLRTYTTARFYLDEDVLQIAVTGKLPSRGGK</sequence>
<feature type="domain" description="Phosphomevalonate dehydratase large subunit-like" evidence="3">
    <location>
        <begin position="1"/>
        <end position="409"/>
    </location>
</feature>
<keyword evidence="2" id="KW-0456">Lyase</keyword>
<dbReference type="GO" id="GO:0016829">
    <property type="term" value="F:lyase activity"/>
    <property type="evidence" value="ECO:0007669"/>
    <property type="project" value="UniProtKB-KW"/>
</dbReference>
<proteinExistence type="predicted"/>
<evidence type="ECO:0000256" key="2">
    <source>
        <dbReference type="ARBA" id="ARBA00023239"/>
    </source>
</evidence>
<name>A0A0P6XMK7_9CHLR</name>
<dbReference type="EMBL" id="LGCL01000002">
    <property type="protein sequence ID" value="KPL81083.1"/>
    <property type="molecule type" value="Genomic_DNA"/>
</dbReference>
<evidence type="ECO:0000256" key="1">
    <source>
        <dbReference type="ARBA" id="ARBA00023004"/>
    </source>
</evidence>
<gene>
    <name evidence="4" type="ORF">ADN00_00715</name>
</gene>
<dbReference type="AlphaFoldDB" id="A0A0P6XMK7"/>
<comment type="caution">
    <text evidence="4">The sequence shown here is derived from an EMBL/GenBank/DDBJ whole genome shotgun (WGS) entry which is preliminary data.</text>
</comment>
<keyword evidence="5" id="KW-1185">Reference proteome</keyword>
<evidence type="ECO:0000259" key="3">
    <source>
        <dbReference type="Pfam" id="PF04412"/>
    </source>
</evidence>
<dbReference type="OrthoDB" id="1550274at2"/>